<dbReference type="SMART" id="SM00385">
    <property type="entry name" value="CYCLIN"/>
    <property type="match status" value="2"/>
</dbReference>
<evidence type="ECO:0000313" key="8">
    <source>
        <dbReference type="Proteomes" id="UP001142055"/>
    </source>
</evidence>
<dbReference type="SUPFAM" id="SSF47954">
    <property type="entry name" value="Cyclin-like"/>
    <property type="match status" value="2"/>
</dbReference>
<evidence type="ECO:0000256" key="1">
    <source>
        <dbReference type="ARBA" id="ARBA00022618"/>
    </source>
</evidence>
<evidence type="ECO:0000256" key="3">
    <source>
        <dbReference type="ARBA" id="ARBA00023306"/>
    </source>
</evidence>
<evidence type="ECO:0000259" key="6">
    <source>
        <dbReference type="SMART" id="SM01332"/>
    </source>
</evidence>
<dbReference type="InterPro" id="IPR036915">
    <property type="entry name" value="Cyclin-like_sf"/>
</dbReference>
<feature type="domain" description="Cyclin C-terminal" evidence="6">
    <location>
        <begin position="250"/>
        <end position="388"/>
    </location>
</feature>
<dbReference type="InterPro" id="IPR013763">
    <property type="entry name" value="Cyclin-like_dom"/>
</dbReference>
<sequence length="390" mass="45373">MNNPHFKFMMKHFLTRTEKSHDESDKILDENIEAVKKELDSFLIDSLEKDGHSNFSTGVFSDKENESMMVDIIDDDETEIDQHVEKFNDKSTSLIDSVLDKSEISFFQYHSPLDRLEEYADSILPYMLEKERRFMPDPFYMTNQANINSKMRSILVDWLVDVADEYNIKDETLFLTVNYIDRFLSKVSISRQEFQLLGTAALFVASKYEEIYPPEIGEFVYITDDSFTKQQILQMEKLIFTVLEFDVSVPTSNYFLEKYLSDLSLGKEVYCLSKYLCFLSMLECQPFLKFYPSEIALCSILLAAKSLNVFEEIPTEFIRNTLNYERSLDSNGDIDQFLADRNILIEELNKLHLFAKEHPQQVIQRKYSSSKYYKVAGIGAGSSEISISTK</sequence>
<evidence type="ECO:0000256" key="4">
    <source>
        <dbReference type="RuleBase" id="RU000383"/>
    </source>
</evidence>
<evidence type="ECO:0000313" key="7">
    <source>
        <dbReference type="EMBL" id="KAJ6219372.1"/>
    </source>
</evidence>
<dbReference type="Pfam" id="PF02984">
    <property type="entry name" value="Cyclin_C"/>
    <property type="match status" value="1"/>
</dbReference>
<name>A0A9Q0M7I3_BLOTA</name>
<evidence type="ECO:0008006" key="9">
    <source>
        <dbReference type="Google" id="ProtNLM"/>
    </source>
</evidence>
<feature type="domain" description="Cyclin-like" evidence="5">
    <location>
        <begin position="254"/>
        <end position="353"/>
    </location>
</feature>
<dbReference type="FunFam" id="1.10.472.10:FF:000001">
    <property type="entry name" value="G2/mitotic-specific cyclin"/>
    <property type="match status" value="1"/>
</dbReference>
<dbReference type="PANTHER" id="PTHR10177">
    <property type="entry name" value="CYCLINS"/>
    <property type="match status" value="1"/>
</dbReference>
<keyword evidence="1" id="KW-0132">Cell division</keyword>
<comment type="similarity">
    <text evidence="4">Belongs to the cyclin family.</text>
</comment>
<organism evidence="7 8">
    <name type="scientific">Blomia tropicalis</name>
    <name type="common">Mite</name>
    <dbReference type="NCBI Taxonomy" id="40697"/>
    <lineage>
        <taxon>Eukaryota</taxon>
        <taxon>Metazoa</taxon>
        <taxon>Ecdysozoa</taxon>
        <taxon>Arthropoda</taxon>
        <taxon>Chelicerata</taxon>
        <taxon>Arachnida</taxon>
        <taxon>Acari</taxon>
        <taxon>Acariformes</taxon>
        <taxon>Sarcoptiformes</taxon>
        <taxon>Astigmata</taxon>
        <taxon>Glycyphagoidea</taxon>
        <taxon>Echimyopodidae</taxon>
        <taxon>Blomia</taxon>
    </lineage>
</organism>
<dbReference type="InterPro" id="IPR048258">
    <property type="entry name" value="Cyclins_cyclin-box"/>
</dbReference>
<gene>
    <name evidence="7" type="ORF">RDWZM_005184</name>
</gene>
<dbReference type="AlphaFoldDB" id="A0A9Q0M7I3"/>
<dbReference type="InterPro" id="IPR006671">
    <property type="entry name" value="Cyclin_N"/>
</dbReference>
<dbReference type="InterPro" id="IPR004367">
    <property type="entry name" value="Cyclin_C-dom"/>
</dbReference>
<reference evidence="7" key="1">
    <citation type="submission" date="2022-12" db="EMBL/GenBank/DDBJ databases">
        <title>Genome assemblies of Blomia tropicalis.</title>
        <authorList>
            <person name="Cui Y."/>
        </authorList>
    </citation>
    <scope>NUCLEOTIDE SEQUENCE</scope>
    <source>
        <tissue evidence="7">Adult mites</tissue>
    </source>
</reference>
<evidence type="ECO:0000256" key="2">
    <source>
        <dbReference type="ARBA" id="ARBA00023127"/>
    </source>
</evidence>
<evidence type="ECO:0000259" key="5">
    <source>
        <dbReference type="SMART" id="SM00385"/>
    </source>
</evidence>
<dbReference type="GO" id="GO:0000278">
    <property type="term" value="P:mitotic cell cycle"/>
    <property type="evidence" value="ECO:0007669"/>
    <property type="project" value="UniProtKB-ARBA"/>
</dbReference>
<dbReference type="SMART" id="SM01332">
    <property type="entry name" value="Cyclin_C"/>
    <property type="match status" value="1"/>
</dbReference>
<proteinExistence type="inferred from homology"/>
<keyword evidence="8" id="KW-1185">Reference proteome</keyword>
<dbReference type="GO" id="GO:0051301">
    <property type="term" value="P:cell division"/>
    <property type="evidence" value="ECO:0007669"/>
    <property type="project" value="UniProtKB-KW"/>
</dbReference>
<dbReference type="EMBL" id="JAPWDV010000002">
    <property type="protein sequence ID" value="KAJ6219372.1"/>
    <property type="molecule type" value="Genomic_DNA"/>
</dbReference>
<dbReference type="Gene3D" id="1.10.472.10">
    <property type="entry name" value="Cyclin-like"/>
    <property type="match status" value="2"/>
</dbReference>
<comment type="caution">
    <text evidence="7">The sequence shown here is derived from an EMBL/GenBank/DDBJ whole genome shotgun (WGS) entry which is preliminary data.</text>
</comment>
<dbReference type="Pfam" id="PF00134">
    <property type="entry name" value="Cyclin_N"/>
    <property type="match status" value="1"/>
</dbReference>
<dbReference type="OMA" id="NERYAND"/>
<keyword evidence="2 4" id="KW-0195">Cyclin</keyword>
<keyword evidence="3" id="KW-0131">Cell cycle</keyword>
<feature type="domain" description="Cyclin-like" evidence="5">
    <location>
        <begin position="157"/>
        <end position="241"/>
    </location>
</feature>
<protein>
    <recommendedName>
        <fullName evidence="9">Cyclin N-terminal domain-containing protein</fullName>
    </recommendedName>
</protein>
<dbReference type="PROSITE" id="PS00292">
    <property type="entry name" value="CYCLINS"/>
    <property type="match status" value="1"/>
</dbReference>
<dbReference type="Proteomes" id="UP001142055">
    <property type="component" value="Chromosome 2"/>
</dbReference>
<dbReference type="InterPro" id="IPR039361">
    <property type="entry name" value="Cyclin"/>
</dbReference>
<accession>A0A9Q0M7I3</accession>